<evidence type="ECO:0000256" key="1">
    <source>
        <dbReference type="SAM" id="SignalP"/>
    </source>
</evidence>
<reference evidence="2 3" key="1">
    <citation type="journal article" date="2020" name="ISME J.">
        <title>Comparative genomics reveals insights into cyanobacterial evolution and habitat adaptation.</title>
        <authorList>
            <person name="Chen M.Y."/>
            <person name="Teng W.K."/>
            <person name="Zhao L."/>
            <person name="Hu C.X."/>
            <person name="Zhou Y.K."/>
            <person name="Han B.P."/>
            <person name="Song L.R."/>
            <person name="Shu W.S."/>
        </authorList>
    </citation>
    <scope>NUCLEOTIDE SEQUENCE [LARGE SCALE GENOMIC DNA]</scope>
    <source>
        <strain evidence="2 3">FACHB-196</strain>
    </source>
</reference>
<name>A0ABR8FHV8_9NOST</name>
<organism evidence="2 3">
    <name type="scientific">Anabaena lutea FACHB-196</name>
    <dbReference type="NCBI Taxonomy" id="2692881"/>
    <lineage>
        <taxon>Bacteria</taxon>
        <taxon>Bacillati</taxon>
        <taxon>Cyanobacteriota</taxon>
        <taxon>Cyanophyceae</taxon>
        <taxon>Nostocales</taxon>
        <taxon>Nostocaceae</taxon>
        <taxon>Anabaena</taxon>
    </lineage>
</organism>
<keyword evidence="3" id="KW-1185">Reference proteome</keyword>
<evidence type="ECO:0000313" key="2">
    <source>
        <dbReference type="EMBL" id="MBD2569832.1"/>
    </source>
</evidence>
<keyword evidence="1" id="KW-0732">Signal</keyword>
<dbReference type="Proteomes" id="UP000640531">
    <property type="component" value="Unassembled WGS sequence"/>
</dbReference>
<gene>
    <name evidence="2" type="ORF">H6G59_18415</name>
</gene>
<accession>A0ABR8FHV8</accession>
<protein>
    <submittedName>
        <fullName evidence="2">Uncharacterized protein</fullName>
    </submittedName>
</protein>
<feature type="signal peptide" evidence="1">
    <location>
        <begin position="1"/>
        <end position="22"/>
    </location>
</feature>
<evidence type="ECO:0000313" key="3">
    <source>
        <dbReference type="Proteomes" id="UP000640531"/>
    </source>
</evidence>
<dbReference type="RefSeq" id="WP_190716985.1">
    <property type="nucleotide sequence ID" value="NZ_JACJST010000018.1"/>
</dbReference>
<dbReference type="EMBL" id="JACJST010000018">
    <property type="protein sequence ID" value="MBD2569832.1"/>
    <property type="molecule type" value="Genomic_DNA"/>
</dbReference>
<feature type="chain" id="PRO_5046344317" evidence="1">
    <location>
        <begin position="23"/>
        <end position="72"/>
    </location>
</feature>
<comment type="caution">
    <text evidence="2">The sequence shown here is derived from an EMBL/GenBank/DDBJ whole genome shotgun (WGS) entry which is preliminary data.</text>
</comment>
<proteinExistence type="predicted"/>
<sequence>MKRITSLLLATFIASISVLGIAENADSATHNYRRHTTTQVRRYRTCFGRNRYRYYHGRYYRCRYYRNNRRHH</sequence>